<dbReference type="OrthoDB" id="4409886at2"/>
<dbReference type="RefSeq" id="WP_111356272.1">
    <property type="nucleotide sequence ID" value="NZ_NPEU01000041.1"/>
</dbReference>
<dbReference type="InterPro" id="IPR009081">
    <property type="entry name" value="PP-bd_ACP"/>
</dbReference>
<sequence length="111" mass="12093">MDGTVMSHLTTPMRILDQAQPATRQEQVMVHPKQTAADQVRAVLCSVVSYEPDEITDDRTLYSLHADELEVDEIAVRLEIEFGVRIGADAVSGDTTVAELIATVVGRLEAA</sequence>
<dbReference type="PROSITE" id="PS50075">
    <property type="entry name" value="CARRIER"/>
    <property type="match status" value="1"/>
</dbReference>
<comment type="caution">
    <text evidence="2">The sequence shown here is derived from an EMBL/GenBank/DDBJ whole genome shotgun (WGS) entry which is preliminary data.</text>
</comment>
<keyword evidence="3" id="KW-1185">Reference proteome</keyword>
<dbReference type="AlphaFoldDB" id="A0A327KNH0"/>
<organism evidence="2 3">
    <name type="scientific">Rhodoplanes elegans</name>
    <dbReference type="NCBI Taxonomy" id="29408"/>
    <lineage>
        <taxon>Bacteria</taxon>
        <taxon>Pseudomonadati</taxon>
        <taxon>Pseudomonadota</taxon>
        <taxon>Alphaproteobacteria</taxon>
        <taxon>Hyphomicrobiales</taxon>
        <taxon>Nitrobacteraceae</taxon>
        <taxon>Rhodoplanes</taxon>
    </lineage>
</organism>
<reference evidence="2 3" key="1">
    <citation type="submission" date="2017-07" db="EMBL/GenBank/DDBJ databases">
        <title>Draft Genome Sequences of Select Purple Nonsulfur Bacteria.</title>
        <authorList>
            <person name="Lasarre B."/>
            <person name="Mckinlay J.B."/>
        </authorList>
    </citation>
    <scope>NUCLEOTIDE SEQUENCE [LARGE SCALE GENOMIC DNA]</scope>
    <source>
        <strain evidence="2 3">DSM 11907</strain>
    </source>
</reference>
<name>A0A327KNH0_9BRAD</name>
<evidence type="ECO:0000313" key="2">
    <source>
        <dbReference type="EMBL" id="RAI40439.1"/>
    </source>
</evidence>
<dbReference type="EMBL" id="NPEU01000041">
    <property type="protein sequence ID" value="RAI40439.1"/>
    <property type="molecule type" value="Genomic_DNA"/>
</dbReference>
<dbReference type="SUPFAM" id="SSF47336">
    <property type="entry name" value="ACP-like"/>
    <property type="match status" value="1"/>
</dbReference>
<protein>
    <recommendedName>
        <fullName evidence="1">Carrier domain-containing protein</fullName>
    </recommendedName>
</protein>
<dbReference type="Gene3D" id="1.10.1200.10">
    <property type="entry name" value="ACP-like"/>
    <property type="match status" value="1"/>
</dbReference>
<dbReference type="InterPro" id="IPR036736">
    <property type="entry name" value="ACP-like_sf"/>
</dbReference>
<gene>
    <name evidence="2" type="ORF">CH338_06245</name>
</gene>
<evidence type="ECO:0000259" key="1">
    <source>
        <dbReference type="PROSITE" id="PS50075"/>
    </source>
</evidence>
<feature type="domain" description="Carrier" evidence="1">
    <location>
        <begin position="34"/>
        <end position="108"/>
    </location>
</feature>
<evidence type="ECO:0000313" key="3">
    <source>
        <dbReference type="Proteomes" id="UP000248863"/>
    </source>
</evidence>
<proteinExistence type="predicted"/>
<dbReference type="Pfam" id="PF00550">
    <property type="entry name" value="PP-binding"/>
    <property type="match status" value="1"/>
</dbReference>
<accession>A0A327KNH0</accession>
<dbReference type="Proteomes" id="UP000248863">
    <property type="component" value="Unassembled WGS sequence"/>
</dbReference>